<dbReference type="Proteomes" id="UP000050867">
    <property type="component" value="Unassembled WGS sequence"/>
</dbReference>
<dbReference type="InterPro" id="IPR041698">
    <property type="entry name" value="Methyltransf_25"/>
</dbReference>
<evidence type="ECO:0000313" key="3">
    <source>
        <dbReference type="Proteomes" id="UP000050867"/>
    </source>
</evidence>
<protein>
    <recommendedName>
        <fullName evidence="1">Methyltransferase domain-containing protein</fullName>
    </recommendedName>
</protein>
<dbReference type="GO" id="GO:0008168">
    <property type="term" value="F:methyltransferase activity"/>
    <property type="evidence" value="ECO:0007669"/>
    <property type="project" value="UniProtKB-ARBA"/>
</dbReference>
<keyword evidence="3" id="KW-1185">Reference proteome</keyword>
<comment type="caution">
    <text evidence="2">The sequence shown here is derived from an EMBL/GenBank/DDBJ whole genome shotgun (WGS) entry which is preliminary data.</text>
</comment>
<feature type="domain" description="Methyltransferase" evidence="1">
    <location>
        <begin position="44"/>
        <end position="104"/>
    </location>
</feature>
<dbReference type="eggNOG" id="COG2890">
    <property type="taxonomic scope" value="Bacteria"/>
</dbReference>
<dbReference type="STRING" id="76728.AQ490_24210"/>
<dbReference type="Pfam" id="PF13649">
    <property type="entry name" value="Methyltransf_25"/>
    <property type="match status" value="1"/>
</dbReference>
<dbReference type="AlphaFoldDB" id="A0A0T6LRA3"/>
<dbReference type="EMBL" id="LLZU01000020">
    <property type="protein sequence ID" value="KRV48643.1"/>
    <property type="molecule type" value="Genomic_DNA"/>
</dbReference>
<dbReference type="InterPro" id="IPR029063">
    <property type="entry name" value="SAM-dependent_MTases_sf"/>
</dbReference>
<name>A0A0T6LRA3_WENVI</name>
<proteinExistence type="predicted"/>
<accession>A0A0T6LRA3</accession>
<dbReference type="RefSeq" id="WP_018383882.1">
    <property type="nucleotide sequence ID" value="NZ_LLZU01000020.1"/>
</dbReference>
<dbReference type="Gene3D" id="3.40.50.150">
    <property type="entry name" value="Vaccinia Virus protein VP39"/>
    <property type="match status" value="1"/>
</dbReference>
<evidence type="ECO:0000259" key="1">
    <source>
        <dbReference type="Pfam" id="PF13649"/>
    </source>
</evidence>
<evidence type="ECO:0000313" key="2">
    <source>
        <dbReference type="EMBL" id="KRV48643.1"/>
    </source>
</evidence>
<gene>
    <name evidence="2" type="ORF">AQ490_24210</name>
</gene>
<dbReference type="OrthoDB" id="4067303at2"/>
<organism evidence="2 3">
    <name type="scientific">Wenjunlia vitaminophila</name>
    <name type="common">Streptomyces vitaminophilus</name>
    <dbReference type="NCBI Taxonomy" id="76728"/>
    <lineage>
        <taxon>Bacteria</taxon>
        <taxon>Bacillati</taxon>
        <taxon>Actinomycetota</taxon>
        <taxon>Actinomycetes</taxon>
        <taxon>Kitasatosporales</taxon>
        <taxon>Streptomycetaceae</taxon>
        <taxon>Wenjunlia</taxon>
    </lineage>
</organism>
<sequence>MSGYAHLTTDDLVPPDSPHVFFDPADTETGVWVANDLLTDGCSVLDLGSGSGAAAAAMVRAGAARVHGVDAGAESVAWAMEHYASPRTDPRVTVAQGDFSELSTNELLATAPTPLGRPIIVTSTLPYVPLPEQVNGQRRSIAGGDDGLKWAPTVIRHARSLGSDLGLSIASYSSPRRALRLLRSAGYRVESVTLAALPLGEFTLQHSERVLALEETGEAVLWRTGGGPTRYFILGLACRWVGAEDPLEEGRLTGDMLLRLLRVAARSRTGALEALDERGASDWSGTTGWSGPVRVLDLPPAPVRQHC</sequence>
<dbReference type="SUPFAM" id="SSF53335">
    <property type="entry name" value="S-adenosyl-L-methionine-dependent methyltransferases"/>
    <property type="match status" value="1"/>
</dbReference>
<reference evidence="2 3" key="1">
    <citation type="submission" date="2015-10" db="EMBL/GenBank/DDBJ databases">
        <title>Draft genome sequence of pyrrolomycin-producing Streptomyces vitaminophilus.</title>
        <authorList>
            <person name="Graham D.E."/>
            <person name="Mahan K.M."/>
            <person name="Klingeman D.M."/>
            <person name="Hettich R.L."/>
            <person name="Parry R.J."/>
        </authorList>
    </citation>
    <scope>NUCLEOTIDE SEQUENCE [LARGE SCALE GENOMIC DNA]</scope>
    <source>
        <strain evidence="2 3">ATCC 31673</strain>
    </source>
</reference>